<organism evidence="1">
    <name type="scientific">Brugia timori</name>
    <dbReference type="NCBI Taxonomy" id="42155"/>
    <lineage>
        <taxon>Eukaryota</taxon>
        <taxon>Metazoa</taxon>
        <taxon>Ecdysozoa</taxon>
        <taxon>Nematoda</taxon>
        <taxon>Chromadorea</taxon>
        <taxon>Rhabditida</taxon>
        <taxon>Spirurina</taxon>
        <taxon>Spiruromorpha</taxon>
        <taxon>Filarioidea</taxon>
        <taxon>Onchocercidae</taxon>
        <taxon>Brugia</taxon>
    </lineage>
</organism>
<reference evidence="1" key="1">
    <citation type="submission" date="2017-02" db="UniProtKB">
        <authorList>
            <consortium name="WormBaseParasite"/>
        </authorList>
    </citation>
    <scope>IDENTIFICATION</scope>
</reference>
<protein>
    <submittedName>
        <fullName evidence="1">Ovule protein</fullName>
    </submittedName>
</protein>
<dbReference type="AlphaFoldDB" id="A0A0R3R6S6"/>
<accession>A0A0R3R6S6</accession>
<name>A0A0R3R6S6_9BILA</name>
<evidence type="ECO:0000313" key="1">
    <source>
        <dbReference type="WBParaSite" id="BTMF_0001572401-mRNA-1"/>
    </source>
</evidence>
<dbReference type="WBParaSite" id="BTMF_0001572401-mRNA-1">
    <property type="protein sequence ID" value="BTMF_0001572401-mRNA-1"/>
    <property type="gene ID" value="BTMF_0001572401"/>
</dbReference>
<sequence>LFSPLCMSFFAFFLIIVSGIFSIKMEFCLTASLLCKSKFPVRDTSP</sequence>
<proteinExistence type="predicted"/>